<dbReference type="SUPFAM" id="SSF69279">
    <property type="entry name" value="Phage tail proteins"/>
    <property type="match status" value="1"/>
</dbReference>
<comment type="caution">
    <text evidence="1">The sequence shown here is derived from an EMBL/GenBank/DDBJ whole genome shotgun (WGS) entry which is preliminary data.</text>
</comment>
<accession>A0A848RHN0</accession>
<dbReference type="InterPro" id="IPR018989">
    <property type="entry name" value="DUF2001"/>
</dbReference>
<keyword evidence="2" id="KW-1185">Reference proteome</keyword>
<evidence type="ECO:0000313" key="2">
    <source>
        <dbReference type="Proteomes" id="UP000568273"/>
    </source>
</evidence>
<dbReference type="AlphaFoldDB" id="A0A848RHN0"/>
<evidence type="ECO:0000313" key="1">
    <source>
        <dbReference type="EMBL" id="NMW85495.1"/>
    </source>
</evidence>
<proteinExistence type="predicted"/>
<dbReference type="InterPro" id="IPR038628">
    <property type="entry name" value="XkdM-like_sf"/>
</dbReference>
<dbReference type="RefSeq" id="WP_169969559.1">
    <property type="nucleotide sequence ID" value="NZ_JABDSR010000008.1"/>
</dbReference>
<protein>
    <submittedName>
        <fullName evidence="1">Phage tail tube protein</fullName>
    </submittedName>
</protein>
<reference evidence="1" key="1">
    <citation type="submission" date="2020-04" db="EMBL/GenBank/DDBJ databases">
        <title>Peptoniphilus sp. nov. isolated from swine feces.</title>
        <authorList>
            <person name="Ryu S.W."/>
        </authorList>
    </citation>
    <scope>NUCLEOTIDE SEQUENCE [LARGE SCALE GENOMIC DNA]</scope>
    <source>
        <strain evidence="1">AGMB00490</strain>
    </source>
</reference>
<sequence>MGNYKKYEIKNLYDNILEVWIEDTYLATLTKFEAKVTMTNGDILRPRDLWKGKKLLELEGSGSLTMGKYSSIGIQLMHTKLSQGRTPVVKIMGKLDDPTALGAERIMLKNVTFTELTLFDFEHAKALEETIPFNFRHYELYDFIEE</sequence>
<dbReference type="Gene3D" id="2.30.110.40">
    <property type="entry name" value="Phage tail tube protein"/>
    <property type="match status" value="1"/>
</dbReference>
<dbReference type="EMBL" id="JABDSR010000008">
    <property type="protein sequence ID" value="NMW85495.1"/>
    <property type="molecule type" value="Genomic_DNA"/>
</dbReference>
<gene>
    <name evidence="1" type="ORF">HKO22_07085</name>
</gene>
<dbReference type="Pfam" id="PF09393">
    <property type="entry name" value="DUF2001"/>
    <property type="match status" value="1"/>
</dbReference>
<dbReference type="Proteomes" id="UP000568273">
    <property type="component" value="Unassembled WGS sequence"/>
</dbReference>
<organism evidence="1 2">
    <name type="scientific">Peptoniphilus faecalis</name>
    <dbReference type="NCBI Taxonomy" id="2731255"/>
    <lineage>
        <taxon>Bacteria</taxon>
        <taxon>Bacillati</taxon>
        <taxon>Bacillota</taxon>
        <taxon>Tissierellia</taxon>
        <taxon>Tissierellales</taxon>
        <taxon>Peptoniphilaceae</taxon>
        <taxon>Peptoniphilus</taxon>
    </lineage>
</organism>
<name>A0A848RHN0_9FIRM</name>